<dbReference type="OrthoDB" id="9800872at2"/>
<proteinExistence type="predicted"/>
<dbReference type="InterPro" id="IPR036873">
    <property type="entry name" value="Rhodanese-like_dom_sf"/>
</dbReference>
<dbReference type="PANTHER" id="PTHR43031:SF16">
    <property type="entry name" value="OXIDOREDUCTASE"/>
    <property type="match status" value="1"/>
</dbReference>
<evidence type="ECO:0000259" key="2">
    <source>
        <dbReference type="PROSITE" id="PS50987"/>
    </source>
</evidence>
<dbReference type="EMBL" id="BJVJ01000111">
    <property type="protein sequence ID" value="GEL26785.1"/>
    <property type="molecule type" value="Genomic_DNA"/>
</dbReference>
<dbReference type="PANTHER" id="PTHR43031">
    <property type="entry name" value="FAD-DEPENDENT OXIDOREDUCTASE"/>
    <property type="match status" value="1"/>
</dbReference>
<dbReference type="PROSITE" id="PS50987">
    <property type="entry name" value="HTH_ARSR_2"/>
    <property type="match status" value="1"/>
</dbReference>
<dbReference type="Proteomes" id="UP000321685">
    <property type="component" value="Unassembled WGS sequence"/>
</dbReference>
<evidence type="ECO:0000259" key="1">
    <source>
        <dbReference type="PROSITE" id="PS50206"/>
    </source>
</evidence>
<evidence type="ECO:0000313" key="3">
    <source>
        <dbReference type="EMBL" id="GEL26785.1"/>
    </source>
</evidence>
<dbReference type="InterPro" id="IPR036388">
    <property type="entry name" value="WH-like_DNA-bd_sf"/>
</dbReference>
<dbReference type="SUPFAM" id="SSF46785">
    <property type="entry name" value="Winged helix' DNA-binding domain"/>
    <property type="match status" value="1"/>
</dbReference>
<dbReference type="InterPro" id="IPR050229">
    <property type="entry name" value="GlpE_sulfurtransferase"/>
</dbReference>
<keyword evidence="4" id="KW-1185">Reference proteome</keyword>
<feature type="domain" description="Rhodanese" evidence="1">
    <location>
        <begin position="128"/>
        <end position="217"/>
    </location>
</feature>
<sequence length="221" mass="24092">MSDTLRAEVLEQLARVGRALSSGKRLGLLYLLTQGPRPMAELADAAGLKLTTTSSHLQILKSAGLVRTTRHGTEIEYTIAGDDVAALWTHLRMVATAHLADVDRVAQAYFGPDDTEEIGRSELLRRVADGQAVVLDVRPSLEFESGRIPGALSIPLDELADRLRELPTDQEIAACCRGSFCVLSYDAVRLLTSKGHRAVRLAEGFLEWRLAWMPVMSGAAQ</sequence>
<reference evidence="3 4" key="1">
    <citation type="submission" date="2019-07" db="EMBL/GenBank/DDBJ databases">
        <title>Whole genome shotgun sequence of Pseudonocardia sulfidoxydans NBRC 16205.</title>
        <authorList>
            <person name="Hosoyama A."/>
            <person name="Uohara A."/>
            <person name="Ohji S."/>
            <person name="Ichikawa N."/>
        </authorList>
    </citation>
    <scope>NUCLEOTIDE SEQUENCE [LARGE SCALE GENOMIC DNA]</scope>
    <source>
        <strain evidence="3 4">NBRC 16205</strain>
    </source>
</reference>
<dbReference type="Pfam" id="PF00581">
    <property type="entry name" value="Rhodanese"/>
    <property type="match status" value="1"/>
</dbReference>
<gene>
    <name evidence="3" type="ORF">PSU4_57390</name>
</gene>
<organism evidence="3 4">
    <name type="scientific">Pseudonocardia sulfidoxydans NBRC 16205</name>
    <dbReference type="NCBI Taxonomy" id="1223511"/>
    <lineage>
        <taxon>Bacteria</taxon>
        <taxon>Bacillati</taxon>
        <taxon>Actinomycetota</taxon>
        <taxon>Actinomycetes</taxon>
        <taxon>Pseudonocardiales</taxon>
        <taxon>Pseudonocardiaceae</taxon>
        <taxon>Pseudonocardia</taxon>
    </lineage>
</organism>
<dbReference type="NCBIfam" id="NF033788">
    <property type="entry name" value="HTH_metalloreg"/>
    <property type="match status" value="1"/>
</dbReference>
<dbReference type="SMART" id="SM00450">
    <property type="entry name" value="RHOD"/>
    <property type="match status" value="1"/>
</dbReference>
<dbReference type="InterPro" id="IPR011991">
    <property type="entry name" value="ArsR-like_HTH"/>
</dbReference>
<dbReference type="RefSeq" id="WP_147115466.1">
    <property type="nucleotide sequence ID" value="NZ_BJVJ01000111.1"/>
</dbReference>
<comment type="caution">
    <text evidence="3">The sequence shown here is derived from an EMBL/GenBank/DDBJ whole genome shotgun (WGS) entry which is preliminary data.</text>
</comment>
<dbReference type="InterPro" id="IPR001845">
    <property type="entry name" value="HTH_ArsR_DNA-bd_dom"/>
</dbReference>
<dbReference type="SUPFAM" id="SSF52821">
    <property type="entry name" value="Rhodanese/Cell cycle control phosphatase"/>
    <property type="match status" value="1"/>
</dbReference>
<dbReference type="CDD" id="cd00158">
    <property type="entry name" value="RHOD"/>
    <property type="match status" value="1"/>
</dbReference>
<dbReference type="GO" id="GO:0003700">
    <property type="term" value="F:DNA-binding transcription factor activity"/>
    <property type="evidence" value="ECO:0007669"/>
    <property type="project" value="InterPro"/>
</dbReference>
<feature type="domain" description="HTH arsR-type" evidence="2">
    <location>
        <begin position="5"/>
        <end position="99"/>
    </location>
</feature>
<dbReference type="PROSITE" id="PS50206">
    <property type="entry name" value="RHODANESE_3"/>
    <property type="match status" value="1"/>
</dbReference>
<protein>
    <submittedName>
        <fullName evidence="3">ArsR family transcriptional regulator</fullName>
    </submittedName>
</protein>
<accession>A0A511DPP6</accession>
<dbReference type="SMART" id="SM00418">
    <property type="entry name" value="HTH_ARSR"/>
    <property type="match status" value="1"/>
</dbReference>
<dbReference type="AlphaFoldDB" id="A0A511DPP6"/>
<name>A0A511DPP6_9PSEU</name>
<dbReference type="InterPro" id="IPR001763">
    <property type="entry name" value="Rhodanese-like_dom"/>
</dbReference>
<evidence type="ECO:0000313" key="4">
    <source>
        <dbReference type="Proteomes" id="UP000321685"/>
    </source>
</evidence>
<dbReference type="InterPro" id="IPR036390">
    <property type="entry name" value="WH_DNA-bd_sf"/>
</dbReference>
<dbReference type="PRINTS" id="PR00778">
    <property type="entry name" value="HTHARSR"/>
</dbReference>
<dbReference type="Gene3D" id="1.10.10.10">
    <property type="entry name" value="Winged helix-like DNA-binding domain superfamily/Winged helix DNA-binding domain"/>
    <property type="match status" value="1"/>
</dbReference>
<dbReference type="Pfam" id="PF01022">
    <property type="entry name" value="HTH_5"/>
    <property type="match status" value="1"/>
</dbReference>
<dbReference type="Gene3D" id="3.40.250.10">
    <property type="entry name" value="Rhodanese-like domain"/>
    <property type="match status" value="1"/>
</dbReference>
<dbReference type="CDD" id="cd00090">
    <property type="entry name" value="HTH_ARSR"/>
    <property type="match status" value="1"/>
</dbReference>